<feature type="region of interest" description="Disordered" evidence="4">
    <location>
        <begin position="1"/>
        <end position="22"/>
    </location>
</feature>
<dbReference type="AlphaFoldDB" id="A0A2D3VH19"/>
<evidence type="ECO:0000256" key="2">
    <source>
        <dbReference type="ARBA" id="ARBA00022771"/>
    </source>
</evidence>
<evidence type="ECO:0008006" key="7">
    <source>
        <dbReference type="Google" id="ProtNLM"/>
    </source>
</evidence>
<sequence length="476" mass="50849">MDGGRAGSGSASGSDTGACPFLRRQSVKRTFSTMAEARRSSSPDSLFVSQHDHHYNNAHAAHRHTPLALPPTARRPRYAGDGLDYRRPTTTTSSTTSTRAASAGMGNNSTVIDLTLEEDSSRSARTEPEASLAAVTPEPGPSRAQQRVPNFHSHNIFDIESDAEEREEQEREPSRGGPSAHHTRRQDHNQHHHLPAPHYPLHRDHNTVNAASRNSPMAPPPRTLPAPWEPPAPRNRTAPQQTGAAARDSHTIDLTGDDDDDEVVLTDVRPRFTPQLNTGRPEATAGTGTRAVVDRMFGAAGAAPAALMERIFGFGGAVAGGAVVGGAQPGTAHNVRLAVPHGLNVNLEYTIAAFAVGEALRPPTPKYEEPPDAEPGFTRSPGEDEEVVCPNCGDELCMGDNDVKQQVWVVKACGHAYCGECARDRGIKTPKPKGKGKAKAESSADGMPLPMKKCQVIGCEKAVTAKTSMLRVYVDG</sequence>
<dbReference type="PANTHER" id="PTHR28042:SF1">
    <property type="entry name" value="E3 UBIQUITIN-PROTEIN LIGASE COMPLEX SLX5-SLX8 SUBUNIT SLX5"/>
    <property type="match status" value="1"/>
</dbReference>
<dbReference type="Proteomes" id="UP000225277">
    <property type="component" value="Unassembled WGS sequence"/>
</dbReference>
<feature type="compositionally biased region" description="Low complexity" evidence="4">
    <location>
        <begin position="89"/>
        <end position="98"/>
    </location>
</feature>
<feature type="region of interest" description="Disordered" evidence="4">
    <location>
        <begin position="362"/>
        <end position="384"/>
    </location>
</feature>
<feature type="region of interest" description="Disordered" evidence="4">
    <location>
        <begin position="59"/>
        <end position="261"/>
    </location>
</feature>
<dbReference type="GO" id="GO:0033768">
    <property type="term" value="C:SUMO-targeted ubiquitin ligase complex"/>
    <property type="evidence" value="ECO:0007669"/>
    <property type="project" value="TreeGrafter"/>
</dbReference>
<dbReference type="GO" id="GO:0008270">
    <property type="term" value="F:zinc ion binding"/>
    <property type="evidence" value="ECO:0007669"/>
    <property type="project" value="UniProtKB-KW"/>
</dbReference>
<organism evidence="5 6">
    <name type="scientific">Ramularia collo-cygni</name>
    <dbReference type="NCBI Taxonomy" id="112498"/>
    <lineage>
        <taxon>Eukaryota</taxon>
        <taxon>Fungi</taxon>
        <taxon>Dikarya</taxon>
        <taxon>Ascomycota</taxon>
        <taxon>Pezizomycotina</taxon>
        <taxon>Dothideomycetes</taxon>
        <taxon>Dothideomycetidae</taxon>
        <taxon>Mycosphaerellales</taxon>
        <taxon>Mycosphaerellaceae</taxon>
        <taxon>Ramularia</taxon>
    </lineage>
</organism>
<feature type="compositionally biased region" description="Basic residues" evidence="4">
    <location>
        <begin position="181"/>
        <end position="195"/>
    </location>
</feature>
<feature type="compositionally biased region" description="Basic and acidic residues" evidence="4">
    <location>
        <begin position="119"/>
        <end position="128"/>
    </location>
</feature>
<reference evidence="5 6" key="1">
    <citation type="submission" date="2016-03" db="EMBL/GenBank/DDBJ databases">
        <authorList>
            <person name="Ploux O."/>
        </authorList>
    </citation>
    <scope>NUCLEOTIDE SEQUENCE [LARGE SCALE GENOMIC DNA]</scope>
    <source>
        <strain evidence="5 6">URUG2</strain>
    </source>
</reference>
<feature type="compositionally biased region" description="Pro residues" evidence="4">
    <location>
        <begin position="217"/>
        <end position="233"/>
    </location>
</feature>
<name>A0A2D3VH19_9PEZI</name>
<evidence type="ECO:0000313" key="5">
    <source>
        <dbReference type="EMBL" id="CZT23481.1"/>
    </source>
</evidence>
<evidence type="ECO:0000313" key="6">
    <source>
        <dbReference type="Proteomes" id="UP000225277"/>
    </source>
</evidence>
<proteinExistence type="predicted"/>
<dbReference type="InterPro" id="IPR017907">
    <property type="entry name" value="Znf_RING_CS"/>
</dbReference>
<dbReference type="RefSeq" id="XP_023630205.1">
    <property type="nucleotide sequence ID" value="XM_023774437.1"/>
</dbReference>
<keyword evidence="6" id="KW-1185">Reference proteome</keyword>
<dbReference type="GeneID" id="35604267"/>
<feature type="compositionally biased region" description="Low complexity" evidence="4">
    <location>
        <begin position="8"/>
        <end position="18"/>
    </location>
</feature>
<accession>A0A2D3VH19</accession>
<keyword evidence="3" id="KW-0862">Zinc</keyword>
<evidence type="ECO:0000256" key="4">
    <source>
        <dbReference type="SAM" id="MobiDB-lite"/>
    </source>
</evidence>
<gene>
    <name evidence="5" type="ORF">RCC_09195</name>
</gene>
<dbReference type="EMBL" id="FJUY01000017">
    <property type="protein sequence ID" value="CZT23481.1"/>
    <property type="molecule type" value="Genomic_DNA"/>
</dbReference>
<evidence type="ECO:0000256" key="1">
    <source>
        <dbReference type="ARBA" id="ARBA00022723"/>
    </source>
</evidence>
<protein>
    <recommendedName>
        <fullName evidence="7">RING-type domain-containing protein</fullName>
    </recommendedName>
</protein>
<dbReference type="GO" id="GO:0004842">
    <property type="term" value="F:ubiquitin-protein transferase activity"/>
    <property type="evidence" value="ECO:0007669"/>
    <property type="project" value="TreeGrafter"/>
</dbReference>
<keyword evidence="2" id="KW-0863">Zinc-finger</keyword>
<keyword evidence="1" id="KW-0479">Metal-binding</keyword>
<dbReference type="OrthoDB" id="2398441at2759"/>
<dbReference type="PROSITE" id="PS00518">
    <property type="entry name" value="ZF_RING_1"/>
    <property type="match status" value="1"/>
</dbReference>
<dbReference type="InterPro" id="IPR038886">
    <property type="entry name" value="E3_SLX5/Rfp1"/>
</dbReference>
<dbReference type="STRING" id="112498.A0A2D3VH19"/>
<evidence type="ECO:0000256" key="3">
    <source>
        <dbReference type="ARBA" id="ARBA00022833"/>
    </source>
</evidence>
<dbReference type="PANTHER" id="PTHR28042">
    <property type="entry name" value="E3 UBIQUITIN-PROTEIN LIGASE COMPLEX SLX5-SLX8 SUBUNIT SLX5"/>
    <property type="match status" value="1"/>
</dbReference>